<feature type="transmembrane region" description="Helical" evidence="5">
    <location>
        <begin position="66"/>
        <end position="87"/>
    </location>
</feature>
<keyword evidence="5" id="KW-0813">Transport</keyword>
<dbReference type="InterPro" id="IPR001750">
    <property type="entry name" value="ND/Mrp_TM"/>
</dbReference>
<evidence type="ECO:0000256" key="6">
    <source>
        <dbReference type="RuleBase" id="RU000320"/>
    </source>
</evidence>
<dbReference type="STRING" id="354355.SAMN05660816_04630"/>
<comment type="subcellular location">
    <subcellularLocation>
        <location evidence="5">Cell membrane</location>
        <topology evidence="5">Multi-pass membrane protein</topology>
    </subcellularLocation>
    <subcellularLocation>
        <location evidence="1">Endomembrane system</location>
        <topology evidence="1">Multi-pass membrane protein</topology>
    </subcellularLocation>
    <subcellularLocation>
        <location evidence="6">Membrane</location>
        <topology evidence="6">Multi-pass membrane protein</topology>
    </subcellularLocation>
</comment>
<feature type="transmembrane region" description="Helical" evidence="5">
    <location>
        <begin position="231"/>
        <end position="255"/>
    </location>
</feature>
<accession>A0A1V9EJ45</accession>
<feature type="transmembrane region" description="Helical" evidence="5">
    <location>
        <begin position="99"/>
        <end position="117"/>
    </location>
</feature>
<feature type="transmembrane region" description="Helical" evidence="5">
    <location>
        <begin position="317"/>
        <end position="338"/>
    </location>
</feature>
<comment type="function">
    <text evidence="5">NDH-1 shuttles electrons from NADH, via FMN and iron-sulfur (Fe-S) centers, to quinones in the respiratory chain. The immediate electron acceptor for the enzyme in this species is believed to be a menaquinone. Couples the redox reaction to proton translocation (for every two electrons transferred, four hydrogen ions are translocated across the cytoplasmic membrane), and thus conserves the redox energy in a proton gradient.</text>
</comment>
<comment type="similarity">
    <text evidence="5">Belongs to the complex I subunit 2 family.</text>
</comment>
<feature type="transmembrane region" description="Helical" evidence="5">
    <location>
        <begin position="156"/>
        <end position="175"/>
    </location>
</feature>
<name>A0A1V9EJ45_9BACT</name>
<feature type="transmembrane region" description="Helical" evidence="5">
    <location>
        <begin position="290"/>
        <end position="311"/>
    </location>
</feature>
<keyword evidence="5" id="KW-1003">Cell membrane</keyword>
<reference evidence="9" key="1">
    <citation type="submission" date="2016-04" db="EMBL/GenBank/DDBJ databases">
        <authorList>
            <person name="Chen L."/>
            <person name="Zhuang W."/>
            <person name="Wang G."/>
        </authorList>
    </citation>
    <scope>NUCLEOTIDE SEQUENCE [LARGE SCALE GENOMIC DNA]</scope>
    <source>
        <strain evidence="9">17621</strain>
    </source>
</reference>
<protein>
    <recommendedName>
        <fullName evidence="5">NADH-quinone oxidoreductase subunit N</fullName>
        <ecNumber evidence="5">7.1.1.-</ecNumber>
    </recommendedName>
    <alternativeName>
        <fullName evidence="5">NADH dehydrogenase I subunit N</fullName>
    </alternativeName>
    <alternativeName>
        <fullName evidence="5">NDH-1 subunit N</fullName>
    </alternativeName>
</protein>
<keyword evidence="5" id="KW-1278">Translocase</keyword>
<comment type="caution">
    <text evidence="8">The sequence shown here is derived from an EMBL/GenBank/DDBJ whole genome shotgun (WGS) entry which is preliminary data.</text>
</comment>
<dbReference type="GO" id="GO:0005886">
    <property type="term" value="C:plasma membrane"/>
    <property type="evidence" value="ECO:0007669"/>
    <property type="project" value="UniProtKB-SubCell"/>
</dbReference>
<sequence>MSTDFFILMKQELIITVIIFILLLLKIGTDLSNETFMNLTNGLLLLNLVAGFVGNRSGMLFDDMFFTNPLIVLEKNILSLGTLIVSLQSADWLKKHEHVPEFYVLLLCTLLGMFFMISAGNLLLFYVGLELSGIPVAALANFDLAKKKSSEAAMKFIISSAFASGLLLFGISLVYGATGTLTFSELATHINAAPLLIFAFVLLLAGFGFKISVVPFHLWTADVYEGAPVAVTSWLSVISKGSVLFVFVSVLYTVFKPLASTWYNMLFVLSVLTILTGNLFAMRQNNLKRFLAFSSIAQIGFILVGITGSSQLASASVVYFVLVYVFSNLAAFGVVALVSAVTGREQVSDYKGFYKTNPVLSWVLTIALFSLAGVPPTAGFFGKFFLLLSGAEKGNYLLITIAALNMILSFYYYLRIVKAIFMDTNEQPIERLHIPVYPRLAMIICVTGIIVTGLAGYVYDYIHSLSIGL</sequence>
<feature type="transmembrane region" description="Helical" evidence="5">
    <location>
        <begin position="36"/>
        <end position="54"/>
    </location>
</feature>
<evidence type="ECO:0000256" key="2">
    <source>
        <dbReference type="ARBA" id="ARBA00022692"/>
    </source>
</evidence>
<evidence type="ECO:0000256" key="1">
    <source>
        <dbReference type="ARBA" id="ARBA00004127"/>
    </source>
</evidence>
<keyword evidence="4 5" id="KW-0472">Membrane</keyword>
<proteinExistence type="inferred from homology"/>
<dbReference type="PANTHER" id="PTHR22773">
    <property type="entry name" value="NADH DEHYDROGENASE"/>
    <property type="match status" value="1"/>
</dbReference>
<dbReference type="GO" id="GO:0048038">
    <property type="term" value="F:quinone binding"/>
    <property type="evidence" value="ECO:0007669"/>
    <property type="project" value="UniProtKB-KW"/>
</dbReference>
<dbReference type="Proteomes" id="UP000192610">
    <property type="component" value="Unassembled WGS sequence"/>
</dbReference>
<keyword evidence="5" id="KW-0520">NAD</keyword>
<evidence type="ECO:0000256" key="5">
    <source>
        <dbReference type="HAMAP-Rule" id="MF_00445"/>
    </source>
</evidence>
<dbReference type="EMBL" id="LVXG01000025">
    <property type="protein sequence ID" value="OQP46149.1"/>
    <property type="molecule type" value="Genomic_DNA"/>
</dbReference>
<evidence type="ECO:0000259" key="7">
    <source>
        <dbReference type="Pfam" id="PF00361"/>
    </source>
</evidence>
<gene>
    <name evidence="5" type="primary">nuoN</name>
    <name evidence="8" type="ORF">A4H97_31745</name>
</gene>
<evidence type="ECO:0000313" key="8">
    <source>
        <dbReference type="EMBL" id="OQP46149.1"/>
    </source>
</evidence>
<dbReference type="AlphaFoldDB" id="A0A1V9EJ45"/>
<feature type="transmembrane region" description="Helical" evidence="5">
    <location>
        <begin position="261"/>
        <end position="281"/>
    </location>
</feature>
<evidence type="ECO:0000313" key="9">
    <source>
        <dbReference type="Proteomes" id="UP000192610"/>
    </source>
</evidence>
<dbReference type="Pfam" id="PF00361">
    <property type="entry name" value="Proton_antipo_M"/>
    <property type="match status" value="1"/>
</dbReference>
<evidence type="ECO:0000256" key="3">
    <source>
        <dbReference type="ARBA" id="ARBA00022989"/>
    </source>
</evidence>
<dbReference type="GO" id="GO:0012505">
    <property type="term" value="C:endomembrane system"/>
    <property type="evidence" value="ECO:0007669"/>
    <property type="project" value="UniProtKB-SubCell"/>
</dbReference>
<feature type="transmembrane region" description="Helical" evidence="5">
    <location>
        <begin position="6"/>
        <end position="24"/>
    </location>
</feature>
<dbReference type="GO" id="GO:0050136">
    <property type="term" value="F:NADH dehydrogenase (quinone) (non-electrogenic) activity"/>
    <property type="evidence" value="ECO:0007669"/>
    <property type="project" value="UniProtKB-UniRule"/>
</dbReference>
<keyword evidence="5" id="KW-0874">Quinone</keyword>
<feature type="transmembrane region" description="Helical" evidence="5">
    <location>
        <begin position="359"/>
        <end position="382"/>
    </location>
</feature>
<keyword evidence="2 5" id="KW-0812">Transmembrane</keyword>
<comment type="catalytic activity">
    <reaction evidence="5">
        <text>a quinone + NADH + 5 H(+)(in) = a quinol + NAD(+) + 4 H(+)(out)</text>
        <dbReference type="Rhea" id="RHEA:57888"/>
        <dbReference type="ChEBI" id="CHEBI:15378"/>
        <dbReference type="ChEBI" id="CHEBI:24646"/>
        <dbReference type="ChEBI" id="CHEBI:57540"/>
        <dbReference type="ChEBI" id="CHEBI:57945"/>
        <dbReference type="ChEBI" id="CHEBI:132124"/>
    </reaction>
</comment>
<feature type="transmembrane region" description="Helical" evidence="5">
    <location>
        <begin position="195"/>
        <end position="219"/>
    </location>
</feature>
<dbReference type="EC" id="7.1.1.-" evidence="5"/>
<feature type="transmembrane region" description="Helical" evidence="5">
    <location>
        <begin position="440"/>
        <end position="459"/>
    </location>
</feature>
<dbReference type="NCBIfam" id="TIGR01770">
    <property type="entry name" value="NDH_I_N"/>
    <property type="match status" value="1"/>
</dbReference>
<dbReference type="GO" id="GO:0042773">
    <property type="term" value="P:ATP synthesis coupled electron transport"/>
    <property type="evidence" value="ECO:0007669"/>
    <property type="project" value="InterPro"/>
</dbReference>
<comment type="subunit">
    <text evidence="5">NDH-1 is composed of 14 different subunits. Subunits NuoA, H, J, K, L, M, N constitute the membrane sector of the complex.</text>
</comment>
<evidence type="ECO:0000256" key="4">
    <source>
        <dbReference type="ARBA" id="ARBA00023136"/>
    </source>
</evidence>
<feature type="transmembrane region" description="Helical" evidence="5">
    <location>
        <begin position="394"/>
        <end position="414"/>
    </location>
</feature>
<dbReference type="HAMAP" id="MF_00445">
    <property type="entry name" value="NDH1_NuoN_1"/>
    <property type="match status" value="1"/>
</dbReference>
<organism evidence="8 9">
    <name type="scientific">Niastella yeongjuensis</name>
    <dbReference type="NCBI Taxonomy" id="354355"/>
    <lineage>
        <taxon>Bacteria</taxon>
        <taxon>Pseudomonadati</taxon>
        <taxon>Bacteroidota</taxon>
        <taxon>Chitinophagia</taxon>
        <taxon>Chitinophagales</taxon>
        <taxon>Chitinophagaceae</taxon>
        <taxon>Niastella</taxon>
    </lineage>
</organism>
<feature type="domain" description="NADH:quinone oxidoreductase/Mrp antiporter transmembrane" evidence="7">
    <location>
        <begin position="119"/>
        <end position="406"/>
    </location>
</feature>
<dbReference type="InterPro" id="IPR010096">
    <property type="entry name" value="NADH-Q_OxRdtase_suN/2"/>
</dbReference>
<dbReference type="GO" id="GO:0008137">
    <property type="term" value="F:NADH dehydrogenase (ubiquinone) activity"/>
    <property type="evidence" value="ECO:0007669"/>
    <property type="project" value="InterPro"/>
</dbReference>
<keyword evidence="9" id="KW-1185">Reference proteome</keyword>
<dbReference type="RefSeq" id="WP_081202074.1">
    <property type="nucleotide sequence ID" value="NZ_FOCZ01000009.1"/>
</dbReference>
<dbReference type="OrthoDB" id="9811718at2"/>
<keyword evidence="3 5" id="KW-1133">Transmembrane helix</keyword>